<keyword evidence="3" id="KW-0808">Transferase</keyword>
<dbReference type="GO" id="GO:0005737">
    <property type="term" value="C:cytoplasm"/>
    <property type="evidence" value="ECO:0007669"/>
    <property type="project" value="UniProtKB-ARBA"/>
</dbReference>
<name>A0A9P4J8N9_9PEZI</name>
<dbReference type="InterPro" id="IPR004046">
    <property type="entry name" value="GST_C"/>
</dbReference>
<gene>
    <name evidence="7" type="ORF">K461DRAFT_273554</name>
</gene>
<organism evidence="7 8">
    <name type="scientific">Myriangium duriaei CBS 260.36</name>
    <dbReference type="NCBI Taxonomy" id="1168546"/>
    <lineage>
        <taxon>Eukaryota</taxon>
        <taxon>Fungi</taxon>
        <taxon>Dikarya</taxon>
        <taxon>Ascomycota</taxon>
        <taxon>Pezizomycotina</taxon>
        <taxon>Dothideomycetes</taxon>
        <taxon>Dothideomycetidae</taxon>
        <taxon>Myriangiales</taxon>
        <taxon>Myriangiaceae</taxon>
        <taxon>Myriangium</taxon>
    </lineage>
</organism>
<evidence type="ECO:0000313" key="8">
    <source>
        <dbReference type="Proteomes" id="UP000799439"/>
    </source>
</evidence>
<dbReference type="SUPFAM" id="SSF47616">
    <property type="entry name" value="GST C-terminal domain-like"/>
    <property type="match status" value="1"/>
</dbReference>
<dbReference type="GO" id="GO:0004364">
    <property type="term" value="F:glutathione transferase activity"/>
    <property type="evidence" value="ECO:0007669"/>
    <property type="project" value="UniProtKB-EC"/>
</dbReference>
<dbReference type="EMBL" id="ML996081">
    <property type="protein sequence ID" value="KAF2157388.1"/>
    <property type="molecule type" value="Genomic_DNA"/>
</dbReference>
<evidence type="ECO:0000313" key="7">
    <source>
        <dbReference type="EMBL" id="KAF2157388.1"/>
    </source>
</evidence>
<evidence type="ECO:0000256" key="1">
    <source>
        <dbReference type="ARBA" id="ARBA00007409"/>
    </source>
</evidence>
<dbReference type="Proteomes" id="UP000799439">
    <property type="component" value="Unassembled WGS sequence"/>
</dbReference>
<reference evidence="7" key="1">
    <citation type="journal article" date="2020" name="Stud. Mycol.">
        <title>101 Dothideomycetes genomes: a test case for predicting lifestyles and emergence of pathogens.</title>
        <authorList>
            <person name="Haridas S."/>
            <person name="Albert R."/>
            <person name="Binder M."/>
            <person name="Bloem J."/>
            <person name="Labutti K."/>
            <person name="Salamov A."/>
            <person name="Andreopoulos B."/>
            <person name="Baker S."/>
            <person name="Barry K."/>
            <person name="Bills G."/>
            <person name="Bluhm B."/>
            <person name="Cannon C."/>
            <person name="Castanera R."/>
            <person name="Culley D."/>
            <person name="Daum C."/>
            <person name="Ezra D."/>
            <person name="Gonzalez J."/>
            <person name="Henrissat B."/>
            <person name="Kuo A."/>
            <person name="Liang C."/>
            <person name="Lipzen A."/>
            <person name="Lutzoni F."/>
            <person name="Magnuson J."/>
            <person name="Mondo S."/>
            <person name="Nolan M."/>
            <person name="Ohm R."/>
            <person name="Pangilinan J."/>
            <person name="Park H.-J."/>
            <person name="Ramirez L."/>
            <person name="Alfaro M."/>
            <person name="Sun H."/>
            <person name="Tritt A."/>
            <person name="Yoshinaga Y."/>
            <person name="Zwiers L.-H."/>
            <person name="Turgeon B."/>
            <person name="Goodwin S."/>
            <person name="Spatafora J."/>
            <person name="Crous P."/>
            <person name="Grigoriev I."/>
        </authorList>
    </citation>
    <scope>NUCLEOTIDE SEQUENCE</scope>
    <source>
        <strain evidence="7">CBS 260.36</strain>
    </source>
</reference>
<dbReference type="Gene3D" id="1.20.1050.10">
    <property type="match status" value="1"/>
</dbReference>
<dbReference type="Gene3D" id="3.40.30.10">
    <property type="entry name" value="Glutaredoxin"/>
    <property type="match status" value="1"/>
</dbReference>
<dbReference type="EC" id="2.5.1.18" evidence="2"/>
<dbReference type="FunFam" id="3.40.30.10:FF:000156">
    <property type="entry name" value="Glutathione S-transferase 1"/>
    <property type="match status" value="1"/>
</dbReference>
<dbReference type="AlphaFoldDB" id="A0A9P4J8N9"/>
<dbReference type="SUPFAM" id="SSF52833">
    <property type="entry name" value="Thioredoxin-like"/>
    <property type="match status" value="1"/>
</dbReference>
<dbReference type="Pfam" id="PF14497">
    <property type="entry name" value="GST_C_3"/>
    <property type="match status" value="1"/>
</dbReference>
<dbReference type="SFLD" id="SFLDG00358">
    <property type="entry name" value="Main_(cytGST)"/>
    <property type="match status" value="1"/>
</dbReference>
<evidence type="ECO:0000256" key="3">
    <source>
        <dbReference type="ARBA" id="ARBA00022679"/>
    </source>
</evidence>
<dbReference type="PANTHER" id="PTHR44051:SF9">
    <property type="entry name" value="GLUTATHIONE S-TRANSFERASE 1"/>
    <property type="match status" value="1"/>
</dbReference>
<dbReference type="InterPro" id="IPR040079">
    <property type="entry name" value="Glutathione_S-Trfase"/>
</dbReference>
<dbReference type="InterPro" id="IPR004045">
    <property type="entry name" value="Glutathione_S-Trfase_N"/>
</dbReference>
<dbReference type="Pfam" id="PF02798">
    <property type="entry name" value="GST_N"/>
    <property type="match status" value="1"/>
</dbReference>
<keyword evidence="8" id="KW-1185">Reference proteome</keyword>
<dbReference type="InterPro" id="IPR036249">
    <property type="entry name" value="Thioredoxin-like_sf"/>
</dbReference>
<evidence type="ECO:0000259" key="6">
    <source>
        <dbReference type="PROSITE" id="PS50405"/>
    </source>
</evidence>
<dbReference type="CDD" id="cd03046">
    <property type="entry name" value="GST_N_GTT1_like"/>
    <property type="match status" value="1"/>
</dbReference>
<dbReference type="GO" id="GO:0004602">
    <property type="term" value="F:glutathione peroxidase activity"/>
    <property type="evidence" value="ECO:0007669"/>
    <property type="project" value="UniProtKB-ARBA"/>
</dbReference>
<dbReference type="PROSITE" id="PS50405">
    <property type="entry name" value="GST_CTER"/>
    <property type="match status" value="1"/>
</dbReference>
<dbReference type="PROSITE" id="PS50404">
    <property type="entry name" value="GST_NTER"/>
    <property type="match status" value="1"/>
</dbReference>
<dbReference type="PANTHER" id="PTHR44051">
    <property type="entry name" value="GLUTATHIONE S-TRANSFERASE-RELATED"/>
    <property type="match status" value="1"/>
</dbReference>
<evidence type="ECO:0000256" key="4">
    <source>
        <dbReference type="ARBA" id="ARBA00047960"/>
    </source>
</evidence>
<evidence type="ECO:0000259" key="5">
    <source>
        <dbReference type="PROSITE" id="PS50404"/>
    </source>
</evidence>
<dbReference type="OrthoDB" id="2098326at2759"/>
<dbReference type="InterPro" id="IPR036282">
    <property type="entry name" value="Glutathione-S-Trfase_C_sf"/>
</dbReference>
<feature type="domain" description="GST N-terminal" evidence="5">
    <location>
        <begin position="8"/>
        <end position="94"/>
    </location>
</feature>
<accession>A0A9P4J8N9</accession>
<dbReference type="SFLD" id="SFLDS00019">
    <property type="entry name" value="Glutathione_Transferase_(cytos"/>
    <property type="match status" value="1"/>
</dbReference>
<comment type="similarity">
    <text evidence="1">Belongs to the GST superfamily.</text>
</comment>
<dbReference type="CDD" id="cd03189">
    <property type="entry name" value="GST_C_GTT1_like"/>
    <property type="match status" value="1"/>
</dbReference>
<evidence type="ECO:0000256" key="2">
    <source>
        <dbReference type="ARBA" id="ARBA00012452"/>
    </source>
</evidence>
<feature type="domain" description="GST C-terminal" evidence="6">
    <location>
        <begin position="131"/>
        <end position="254"/>
    </location>
</feature>
<comment type="caution">
    <text evidence="7">The sequence shown here is derived from an EMBL/GenBank/DDBJ whole genome shotgun (WGS) entry which is preliminary data.</text>
</comment>
<dbReference type="InterPro" id="IPR010987">
    <property type="entry name" value="Glutathione-S-Trfase_C-like"/>
</dbReference>
<comment type="catalytic activity">
    <reaction evidence="4">
        <text>RX + glutathione = an S-substituted glutathione + a halide anion + H(+)</text>
        <dbReference type="Rhea" id="RHEA:16437"/>
        <dbReference type="ChEBI" id="CHEBI:15378"/>
        <dbReference type="ChEBI" id="CHEBI:16042"/>
        <dbReference type="ChEBI" id="CHEBI:17792"/>
        <dbReference type="ChEBI" id="CHEBI:57925"/>
        <dbReference type="ChEBI" id="CHEBI:90779"/>
        <dbReference type="EC" id="2.5.1.18"/>
    </reaction>
</comment>
<sequence>MSTATEEQPKIVLHWLEKSRSQRIVWLLEECKVPYEIKTYKRVNRLAPPELKKIHPLGKSPVITIQAAGQTEPLVLAESSAISEYLIDHFAKQLVPAQWKEGQQGKVGGETESWLRYRFYMHYCEGSFMSSLLLRYLINALAGPEVPFLIRPVTRLVVGKMNEMFLDPNIKTHFDFLEQQLASSGGDYLCGKEITGADIMMSFPVLGVTSGSFPFDNEKYSQIKAYSERLQQLDLYKTSVQKVEELTGEKYVLL</sequence>
<proteinExistence type="inferred from homology"/>
<protein>
    <recommendedName>
        <fullName evidence="2">glutathione transferase</fullName>
        <ecNumber evidence="2">2.5.1.18</ecNumber>
    </recommendedName>
</protein>